<dbReference type="PANTHER" id="PTHR35374:SF1">
    <property type="entry name" value="PROTEIN KINASE DOMAIN-CONTAINING PROTEIN"/>
    <property type="match status" value="1"/>
</dbReference>
<evidence type="ECO:0000256" key="1">
    <source>
        <dbReference type="SAM" id="MobiDB-lite"/>
    </source>
</evidence>
<gene>
    <name evidence="4" type="primary">LOC112493899</name>
</gene>
<dbReference type="Proteomes" id="UP000694920">
    <property type="component" value="Unplaced"/>
</dbReference>
<feature type="region of interest" description="Disordered" evidence="1">
    <location>
        <begin position="80"/>
        <end position="114"/>
    </location>
</feature>
<dbReference type="KEGG" id="ccin:112493899"/>
<evidence type="ECO:0000313" key="4">
    <source>
        <dbReference type="RefSeq" id="XP_024937598.1"/>
    </source>
</evidence>
<dbReference type="InterPro" id="IPR058520">
    <property type="entry name" value="DUF8207"/>
</dbReference>
<evidence type="ECO:0000313" key="3">
    <source>
        <dbReference type="Proteomes" id="UP000694920"/>
    </source>
</evidence>
<name>A0AAJ7RB21_CEPCN</name>
<feature type="domain" description="DUF8207" evidence="2">
    <location>
        <begin position="133"/>
        <end position="211"/>
    </location>
</feature>
<dbReference type="AlphaFoldDB" id="A0AAJ7RB21"/>
<sequence>MLKPAMQFAKKHRMIKLGRENVEQTMSEVFKPVVTPLQKLVNVSQPERNFIKDEIKDEIKQDVEADDTFRSADKSFKSLKNDSFEGVDEEGEEEGKHVNQDEGDNDDADVPVNQNDPIQQYLDMLLSNQGKHLDTAYGMRKLAKNKLMICGSPISFEGDRIHIGDTSYLKTAGLIELLFRKVPDDTSITQNDLANYKNIIVTTNAHRKYYKS</sequence>
<dbReference type="Pfam" id="PF26634">
    <property type="entry name" value="DUF8207"/>
    <property type="match status" value="1"/>
</dbReference>
<dbReference type="RefSeq" id="XP_024937598.1">
    <property type="nucleotide sequence ID" value="XM_025081830.1"/>
</dbReference>
<accession>A0AAJ7RB21</accession>
<proteinExistence type="predicted"/>
<evidence type="ECO:0000259" key="2">
    <source>
        <dbReference type="Pfam" id="PF26634"/>
    </source>
</evidence>
<protein>
    <submittedName>
        <fullName evidence="4">Uncharacterized protein LOC112493899</fullName>
    </submittedName>
</protein>
<organism evidence="3 4">
    <name type="scientific">Cephus cinctus</name>
    <name type="common">Wheat stem sawfly</name>
    <dbReference type="NCBI Taxonomy" id="211228"/>
    <lineage>
        <taxon>Eukaryota</taxon>
        <taxon>Metazoa</taxon>
        <taxon>Ecdysozoa</taxon>
        <taxon>Arthropoda</taxon>
        <taxon>Hexapoda</taxon>
        <taxon>Insecta</taxon>
        <taxon>Pterygota</taxon>
        <taxon>Neoptera</taxon>
        <taxon>Endopterygota</taxon>
        <taxon>Hymenoptera</taxon>
        <taxon>Cephoidea</taxon>
        <taxon>Cephidae</taxon>
        <taxon>Cephus</taxon>
    </lineage>
</organism>
<keyword evidence="3" id="KW-1185">Reference proteome</keyword>
<dbReference type="PANTHER" id="PTHR35374">
    <property type="entry name" value="CYCLIN-DEPENDENT KINASE 11A-LIKE"/>
    <property type="match status" value="1"/>
</dbReference>
<dbReference type="GeneID" id="112493899"/>
<reference evidence="4" key="1">
    <citation type="submission" date="2025-08" db="UniProtKB">
        <authorList>
            <consortium name="RefSeq"/>
        </authorList>
    </citation>
    <scope>IDENTIFICATION</scope>
</reference>